<keyword evidence="2 7" id="KW-0132">Cell division</keyword>
<feature type="domain" description="Mur ligase central" evidence="11">
    <location>
        <begin position="113"/>
        <end position="308"/>
    </location>
</feature>
<dbReference type="InterPro" id="IPR035911">
    <property type="entry name" value="MurE/MurF_N"/>
</dbReference>
<dbReference type="SUPFAM" id="SSF63418">
    <property type="entry name" value="MurE/MurF N-terminal domain"/>
    <property type="match status" value="1"/>
</dbReference>
<dbReference type="NCBIfam" id="TIGR01085">
    <property type="entry name" value="murE"/>
    <property type="match status" value="1"/>
</dbReference>
<keyword evidence="7 12" id="KW-0436">Ligase</keyword>
<feature type="binding site" evidence="7">
    <location>
        <position position="459"/>
    </location>
    <ligand>
        <name>meso-2,6-diaminopimelate</name>
        <dbReference type="ChEBI" id="CHEBI:57791"/>
    </ligand>
</feature>
<dbReference type="GO" id="GO:0008765">
    <property type="term" value="F:UDP-N-acetylmuramoylalanyl-D-glutamate-2,6-diaminopimelate ligase activity"/>
    <property type="evidence" value="ECO:0007669"/>
    <property type="project" value="UniProtKB-UniRule"/>
</dbReference>
<evidence type="ECO:0000259" key="11">
    <source>
        <dbReference type="Pfam" id="PF08245"/>
    </source>
</evidence>
<dbReference type="GO" id="GO:0008360">
    <property type="term" value="P:regulation of cell shape"/>
    <property type="evidence" value="ECO:0007669"/>
    <property type="project" value="UniProtKB-KW"/>
</dbReference>
<dbReference type="InterPro" id="IPR013221">
    <property type="entry name" value="Mur_ligase_cen"/>
</dbReference>
<keyword evidence="4 7" id="KW-0573">Peptidoglycan synthesis</keyword>
<sequence length="485" mass="51602">MNQYQAQLSDLMALLNLPCVDDVTVSSLSIDSRLVESGGLFFAYPGHSSDGRQYLLQAQQAGAAAIIYEADGFALPPEIVVPAIGVHDLQGKVGLLASAFYGQPSADIQVFGVTGTNGKTTCCYLLTQAFSALGLQAAMIGTIGVGQLSGLSSASHTTPDPVSLHRLLAEFRDAGITQVCMEVSSHALDQGRVAGTQFYCVLFSNLSHDHLDYHGNMVAYGDAKRRLFTEFTSELAVINVADEFGRRLCDEASAEFVVGFGQGGDVYADDVALSAEGLQFVIEGNGVDFEVVTPLIGSINVPNLEMLVACLLSLSTPLDGIQRILAELKPAPGRMELFSANGKPRVVVDYAHTPDALDKALRSITPHCEGALWCVFGCGGDRDRAKRPVMGKAAEAYASHVVITNDNPRSEDPQRIANEIALGVEGAHTVILDRADAIEYAVTHADESDWVLVAGKGHESTQTIGQHVLGFSDREFVATLMGVAQ</sequence>
<dbReference type="GO" id="GO:0071555">
    <property type="term" value="P:cell wall organization"/>
    <property type="evidence" value="ECO:0007669"/>
    <property type="project" value="UniProtKB-KW"/>
</dbReference>
<organism evidence="12 13">
    <name type="scientific">Arenicella chitinivorans</name>
    <dbReference type="NCBI Taxonomy" id="1329800"/>
    <lineage>
        <taxon>Bacteria</taxon>
        <taxon>Pseudomonadati</taxon>
        <taxon>Pseudomonadota</taxon>
        <taxon>Gammaproteobacteria</taxon>
        <taxon>Arenicellales</taxon>
        <taxon>Arenicellaceae</taxon>
        <taxon>Arenicella</taxon>
    </lineage>
</organism>
<evidence type="ECO:0000256" key="5">
    <source>
        <dbReference type="ARBA" id="ARBA00023306"/>
    </source>
</evidence>
<dbReference type="SUPFAM" id="SSF53244">
    <property type="entry name" value="MurD-like peptide ligases, peptide-binding domain"/>
    <property type="match status" value="1"/>
</dbReference>
<feature type="binding site" evidence="7">
    <location>
        <begin position="406"/>
        <end position="409"/>
    </location>
    <ligand>
        <name>meso-2,6-diaminopimelate</name>
        <dbReference type="ChEBI" id="CHEBI:57791"/>
    </ligand>
</feature>
<feature type="binding site" evidence="7">
    <location>
        <position position="32"/>
    </location>
    <ligand>
        <name>UDP-N-acetyl-alpha-D-muramoyl-L-alanyl-D-glutamate</name>
        <dbReference type="ChEBI" id="CHEBI:83900"/>
    </ligand>
</feature>
<feature type="binding site" evidence="7">
    <location>
        <position position="455"/>
    </location>
    <ligand>
        <name>meso-2,6-diaminopimelate</name>
        <dbReference type="ChEBI" id="CHEBI:57791"/>
    </ligand>
</feature>
<accession>A0A918RQX9</accession>
<evidence type="ECO:0000259" key="10">
    <source>
        <dbReference type="Pfam" id="PF02875"/>
    </source>
</evidence>
<reference evidence="12" key="2">
    <citation type="submission" date="2020-09" db="EMBL/GenBank/DDBJ databases">
        <authorList>
            <person name="Sun Q."/>
            <person name="Kim S."/>
        </authorList>
    </citation>
    <scope>NUCLEOTIDE SEQUENCE</scope>
    <source>
        <strain evidence="12">KCTC 12711</strain>
    </source>
</reference>
<keyword evidence="3 7" id="KW-0133">Cell shape</keyword>
<keyword evidence="6 7" id="KW-0961">Cell wall biogenesis/degradation</keyword>
<feature type="domain" description="Mur ligase C-terminal" evidence="10">
    <location>
        <begin position="333"/>
        <end position="457"/>
    </location>
</feature>
<comment type="subcellular location">
    <subcellularLocation>
        <location evidence="7 8">Cytoplasm</location>
    </subcellularLocation>
</comment>
<dbReference type="AlphaFoldDB" id="A0A918RQX9"/>
<dbReference type="GO" id="GO:0005524">
    <property type="term" value="F:ATP binding"/>
    <property type="evidence" value="ECO:0007669"/>
    <property type="project" value="UniProtKB-UniRule"/>
</dbReference>
<evidence type="ECO:0000256" key="4">
    <source>
        <dbReference type="ARBA" id="ARBA00022984"/>
    </source>
</evidence>
<feature type="binding site" evidence="7">
    <location>
        <position position="382"/>
    </location>
    <ligand>
        <name>meso-2,6-diaminopimelate</name>
        <dbReference type="ChEBI" id="CHEBI:57791"/>
    </ligand>
</feature>
<evidence type="ECO:0000313" key="13">
    <source>
        <dbReference type="Proteomes" id="UP000614811"/>
    </source>
</evidence>
<comment type="caution">
    <text evidence="7">Lacks conserved residue(s) required for the propagation of feature annotation.</text>
</comment>
<dbReference type="Proteomes" id="UP000614811">
    <property type="component" value="Unassembled WGS sequence"/>
</dbReference>
<feature type="short sequence motif" description="Meso-diaminopimelate recognition motif" evidence="7">
    <location>
        <begin position="406"/>
        <end position="409"/>
    </location>
</feature>
<evidence type="ECO:0000256" key="8">
    <source>
        <dbReference type="RuleBase" id="RU004135"/>
    </source>
</evidence>
<evidence type="ECO:0000256" key="3">
    <source>
        <dbReference type="ARBA" id="ARBA00022960"/>
    </source>
</evidence>
<comment type="pathway">
    <text evidence="7 8">Cell wall biogenesis; peptidoglycan biosynthesis.</text>
</comment>
<dbReference type="Pfam" id="PF01225">
    <property type="entry name" value="Mur_ligase"/>
    <property type="match status" value="1"/>
</dbReference>
<dbReference type="HAMAP" id="MF_00208">
    <property type="entry name" value="MurE"/>
    <property type="match status" value="1"/>
</dbReference>
<dbReference type="InterPro" id="IPR000713">
    <property type="entry name" value="Mur_ligase_N"/>
</dbReference>
<dbReference type="SUPFAM" id="SSF53623">
    <property type="entry name" value="MurD-like peptide ligases, catalytic domain"/>
    <property type="match status" value="1"/>
</dbReference>
<dbReference type="EMBL" id="BMXA01000002">
    <property type="protein sequence ID" value="GHA05836.1"/>
    <property type="molecule type" value="Genomic_DNA"/>
</dbReference>
<dbReference type="Gene3D" id="3.40.1190.10">
    <property type="entry name" value="Mur-like, catalytic domain"/>
    <property type="match status" value="1"/>
</dbReference>
<protein>
    <recommendedName>
        <fullName evidence="7">UDP-N-acetylmuramoyl-L-alanyl-D-glutamate--2,6-diaminopimelate ligase</fullName>
        <ecNumber evidence="7">6.3.2.13</ecNumber>
    </recommendedName>
    <alternativeName>
        <fullName evidence="7">Meso-A2pm-adding enzyme</fullName>
    </alternativeName>
    <alternativeName>
        <fullName evidence="7">Meso-diaminopimelate-adding enzyme</fullName>
    </alternativeName>
    <alternativeName>
        <fullName evidence="7">UDP-MurNAc-L-Ala-D-Glu:meso-diaminopimelate ligase</fullName>
    </alternativeName>
    <alternativeName>
        <fullName evidence="7">UDP-MurNAc-tripeptide synthetase</fullName>
    </alternativeName>
    <alternativeName>
        <fullName evidence="7">UDP-N-acetylmuramyl-tripeptide synthetase</fullName>
    </alternativeName>
</protein>
<name>A0A918RQX9_9GAMM</name>
<comment type="caution">
    <text evidence="12">The sequence shown here is derived from an EMBL/GenBank/DDBJ whole genome shotgun (WGS) entry which is preliminary data.</text>
</comment>
<proteinExistence type="inferred from homology"/>
<feature type="binding site" evidence="7">
    <location>
        <position position="192"/>
    </location>
    <ligand>
        <name>UDP-N-acetyl-alpha-D-muramoyl-L-alanyl-D-glutamate</name>
        <dbReference type="ChEBI" id="CHEBI:83900"/>
    </ligand>
</feature>
<keyword evidence="5 7" id="KW-0131">Cell cycle</keyword>
<reference evidence="12" key="1">
    <citation type="journal article" date="2014" name="Int. J. Syst. Evol. Microbiol.">
        <title>Complete genome sequence of Corynebacterium casei LMG S-19264T (=DSM 44701T), isolated from a smear-ripened cheese.</title>
        <authorList>
            <consortium name="US DOE Joint Genome Institute (JGI-PGF)"/>
            <person name="Walter F."/>
            <person name="Albersmeier A."/>
            <person name="Kalinowski J."/>
            <person name="Ruckert C."/>
        </authorList>
    </citation>
    <scope>NUCLEOTIDE SEQUENCE</scope>
    <source>
        <strain evidence="12">KCTC 12711</strain>
    </source>
</reference>
<dbReference type="Gene3D" id="3.90.190.20">
    <property type="entry name" value="Mur ligase, C-terminal domain"/>
    <property type="match status" value="1"/>
</dbReference>
<gene>
    <name evidence="7 12" type="primary">murE</name>
    <name evidence="12" type="ORF">GCM10008090_14340</name>
</gene>
<evidence type="ECO:0000256" key="1">
    <source>
        <dbReference type="ARBA" id="ARBA00005898"/>
    </source>
</evidence>
<dbReference type="Pfam" id="PF08245">
    <property type="entry name" value="Mur_ligase_M"/>
    <property type="match status" value="1"/>
</dbReference>
<feature type="modified residue" description="N6-carboxylysine" evidence="7">
    <location>
        <position position="224"/>
    </location>
</feature>
<evidence type="ECO:0000256" key="7">
    <source>
        <dbReference type="HAMAP-Rule" id="MF_00208"/>
    </source>
</evidence>
<evidence type="ECO:0000259" key="9">
    <source>
        <dbReference type="Pfam" id="PF01225"/>
    </source>
</evidence>
<dbReference type="Pfam" id="PF02875">
    <property type="entry name" value="Mur_ligase_C"/>
    <property type="match status" value="1"/>
</dbReference>
<dbReference type="GO" id="GO:0005737">
    <property type="term" value="C:cytoplasm"/>
    <property type="evidence" value="ECO:0007669"/>
    <property type="project" value="UniProtKB-SubCell"/>
</dbReference>
<dbReference type="GO" id="GO:0051301">
    <property type="term" value="P:cell division"/>
    <property type="evidence" value="ECO:0007669"/>
    <property type="project" value="UniProtKB-KW"/>
</dbReference>
<feature type="domain" description="Mur ligase N-terminal catalytic" evidence="9">
    <location>
        <begin position="25"/>
        <end position="98"/>
    </location>
</feature>
<evidence type="ECO:0000256" key="6">
    <source>
        <dbReference type="ARBA" id="ARBA00023316"/>
    </source>
</evidence>
<feature type="binding site" evidence="7">
    <location>
        <position position="190"/>
    </location>
    <ligand>
        <name>UDP-N-acetyl-alpha-D-muramoyl-L-alanyl-D-glutamate</name>
        <dbReference type="ChEBI" id="CHEBI:83900"/>
    </ligand>
</feature>
<dbReference type="RefSeq" id="WP_189399352.1">
    <property type="nucleotide sequence ID" value="NZ_BMXA01000002.1"/>
</dbReference>
<dbReference type="GO" id="GO:0000287">
    <property type="term" value="F:magnesium ion binding"/>
    <property type="evidence" value="ECO:0007669"/>
    <property type="project" value="UniProtKB-UniRule"/>
</dbReference>
<comment type="cofactor">
    <cofactor evidence="7">
        <name>Mg(2+)</name>
        <dbReference type="ChEBI" id="CHEBI:18420"/>
    </cofactor>
</comment>
<evidence type="ECO:0000256" key="2">
    <source>
        <dbReference type="ARBA" id="ARBA00022618"/>
    </source>
</evidence>
<keyword evidence="7" id="KW-0963">Cytoplasm</keyword>
<dbReference type="NCBIfam" id="NF001124">
    <property type="entry name" value="PRK00139.1-2"/>
    <property type="match status" value="1"/>
</dbReference>
<dbReference type="InterPro" id="IPR004101">
    <property type="entry name" value="Mur_ligase_C"/>
</dbReference>
<dbReference type="EC" id="6.3.2.13" evidence="7"/>
<comment type="similarity">
    <text evidence="1 7">Belongs to the MurCDEF family. MurE subfamily.</text>
</comment>
<comment type="catalytic activity">
    <reaction evidence="7">
        <text>UDP-N-acetyl-alpha-D-muramoyl-L-alanyl-D-glutamate + meso-2,6-diaminopimelate + ATP = UDP-N-acetyl-alpha-D-muramoyl-L-alanyl-gamma-D-glutamyl-meso-2,6-diaminopimelate + ADP + phosphate + H(+)</text>
        <dbReference type="Rhea" id="RHEA:23676"/>
        <dbReference type="ChEBI" id="CHEBI:15378"/>
        <dbReference type="ChEBI" id="CHEBI:30616"/>
        <dbReference type="ChEBI" id="CHEBI:43474"/>
        <dbReference type="ChEBI" id="CHEBI:57791"/>
        <dbReference type="ChEBI" id="CHEBI:83900"/>
        <dbReference type="ChEBI" id="CHEBI:83905"/>
        <dbReference type="ChEBI" id="CHEBI:456216"/>
        <dbReference type="EC" id="6.3.2.13"/>
    </reaction>
</comment>
<keyword evidence="7" id="KW-0067">ATP-binding</keyword>
<dbReference type="PANTHER" id="PTHR23135">
    <property type="entry name" value="MUR LIGASE FAMILY MEMBER"/>
    <property type="match status" value="1"/>
</dbReference>
<comment type="PTM">
    <text evidence="7">Carboxylation is probably crucial for Mg(2+) binding and, consequently, for the gamma-phosphate positioning of ATP.</text>
</comment>
<dbReference type="NCBIfam" id="NF001126">
    <property type="entry name" value="PRK00139.1-4"/>
    <property type="match status" value="1"/>
</dbReference>
<evidence type="ECO:0000313" key="12">
    <source>
        <dbReference type="EMBL" id="GHA05836.1"/>
    </source>
</evidence>
<dbReference type="GO" id="GO:0009252">
    <property type="term" value="P:peptidoglycan biosynthetic process"/>
    <property type="evidence" value="ECO:0007669"/>
    <property type="project" value="UniProtKB-UniRule"/>
</dbReference>
<feature type="binding site" evidence="7">
    <location>
        <position position="184"/>
    </location>
    <ligand>
        <name>UDP-N-acetyl-alpha-D-muramoyl-L-alanyl-D-glutamate</name>
        <dbReference type="ChEBI" id="CHEBI:83900"/>
    </ligand>
</feature>
<keyword evidence="7" id="KW-0547">Nucleotide-binding</keyword>
<feature type="binding site" evidence="7">
    <location>
        <begin position="115"/>
        <end position="121"/>
    </location>
    <ligand>
        <name>ATP</name>
        <dbReference type="ChEBI" id="CHEBI:30616"/>
    </ligand>
</feature>
<dbReference type="InterPro" id="IPR005761">
    <property type="entry name" value="UDP-N-AcMur-Glu-dNH2Pim_ligase"/>
</dbReference>
<keyword evidence="7" id="KW-0460">Magnesium</keyword>
<keyword evidence="13" id="KW-1185">Reference proteome</keyword>
<dbReference type="InterPro" id="IPR036565">
    <property type="entry name" value="Mur-like_cat_sf"/>
</dbReference>
<dbReference type="Gene3D" id="3.40.1390.10">
    <property type="entry name" value="MurE/MurF, N-terminal domain"/>
    <property type="match status" value="1"/>
</dbReference>
<comment type="function">
    <text evidence="7">Catalyzes the addition of meso-diaminopimelic acid to the nucleotide precursor UDP-N-acetylmuramoyl-L-alanyl-D-glutamate (UMAG) in the biosynthesis of bacterial cell-wall peptidoglycan.</text>
</comment>
<feature type="binding site" evidence="7">
    <location>
        <begin position="157"/>
        <end position="158"/>
    </location>
    <ligand>
        <name>UDP-N-acetyl-alpha-D-muramoyl-L-alanyl-D-glutamate</name>
        <dbReference type="ChEBI" id="CHEBI:83900"/>
    </ligand>
</feature>
<dbReference type="PANTHER" id="PTHR23135:SF4">
    <property type="entry name" value="UDP-N-ACETYLMURAMOYL-L-ALANYL-D-GLUTAMATE--2,6-DIAMINOPIMELATE LIGASE MURE HOMOLOG, CHLOROPLASTIC"/>
    <property type="match status" value="1"/>
</dbReference>
<dbReference type="InterPro" id="IPR036615">
    <property type="entry name" value="Mur_ligase_C_dom_sf"/>
</dbReference>